<feature type="transmembrane region" description="Helical" evidence="1">
    <location>
        <begin position="172"/>
        <end position="201"/>
    </location>
</feature>
<feature type="transmembrane region" description="Helical" evidence="1">
    <location>
        <begin position="102"/>
        <end position="119"/>
    </location>
</feature>
<sequence length="340" mass="38260">METGFWKCPTAELQTDPLLIITNVVTCFSLVLNIALLVIISLLRGTAKIFLVHLRALTVSVIFYNFIELCNLTISPHLFPTDSFLAPTLCHAWRSDYLTNSFYYFGALILNVIVSNRAVQLACKYPYAFSNSLAADLAYVVGMGLISIIVMLPQALLVHWNGKRCLCLDTHLPYIVVVSLYAETFVRFGLAVLLSGISLSISCYKIINWVRSTPAEQLVDNWNSLAFHHTTQDQIEEFSRPQGWMTASMCIIPLSVNYLAVSILRIGYEFTCAVGFCKIMPQSLLARLIDLLIHLQMLALPIIISVYIPSVQHLLLTFCRRLTSICRKPITREDLDSRTS</sequence>
<dbReference type="Proteomes" id="UP000281553">
    <property type="component" value="Unassembled WGS sequence"/>
</dbReference>
<keyword evidence="1" id="KW-0472">Membrane</keyword>
<keyword evidence="3" id="KW-1185">Reference proteome</keyword>
<feature type="transmembrane region" description="Helical" evidence="1">
    <location>
        <begin position="131"/>
        <end position="152"/>
    </location>
</feature>
<dbReference type="EMBL" id="UYRU01002549">
    <property type="protein sequence ID" value="VDK34350.1"/>
    <property type="molecule type" value="Genomic_DNA"/>
</dbReference>
<accession>A0A3P6PQ89</accession>
<keyword evidence="1" id="KW-0812">Transmembrane</keyword>
<keyword evidence="1" id="KW-1133">Transmembrane helix</keyword>
<evidence type="ECO:0008006" key="4">
    <source>
        <dbReference type="Google" id="ProtNLM"/>
    </source>
</evidence>
<protein>
    <recommendedName>
        <fullName evidence="4">G-protein coupled receptors family 1 profile domain-containing protein</fullName>
    </recommendedName>
</protein>
<feature type="transmembrane region" description="Helical" evidence="1">
    <location>
        <begin position="50"/>
        <end position="67"/>
    </location>
</feature>
<gene>
    <name evidence="2" type="ORF">DILT_LOCUS578</name>
</gene>
<feature type="transmembrane region" description="Helical" evidence="1">
    <location>
        <begin position="288"/>
        <end position="308"/>
    </location>
</feature>
<reference evidence="2 3" key="1">
    <citation type="submission" date="2018-11" db="EMBL/GenBank/DDBJ databases">
        <authorList>
            <consortium name="Pathogen Informatics"/>
        </authorList>
    </citation>
    <scope>NUCLEOTIDE SEQUENCE [LARGE SCALE GENOMIC DNA]</scope>
</reference>
<evidence type="ECO:0000313" key="3">
    <source>
        <dbReference type="Proteomes" id="UP000281553"/>
    </source>
</evidence>
<dbReference type="AlphaFoldDB" id="A0A3P6PQ89"/>
<proteinExistence type="predicted"/>
<evidence type="ECO:0000256" key="1">
    <source>
        <dbReference type="SAM" id="Phobius"/>
    </source>
</evidence>
<feature type="transmembrane region" description="Helical" evidence="1">
    <location>
        <begin position="20"/>
        <end position="43"/>
    </location>
</feature>
<name>A0A3P6PQ89_DIBLA</name>
<evidence type="ECO:0000313" key="2">
    <source>
        <dbReference type="EMBL" id="VDK34350.1"/>
    </source>
</evidence>
<organism evidence="2 3">
    <name type="scientific">Dibothriocephalus latus</name>
    <name type="common">Fish tapeworm</name>
    <name type="synonym">Diphyllobothrium latum</name>
    <dbReference type="NCBI Taxonomy" id="60516"/>
    <lineage>
        <taxon>Eukaryota</taxon>
        <taxon>Metazoa</taxon>
        <taxon>Spiralia</taxon>
        <taxon>Lophotrochozoa</taxon>
        <taxon>Platyhelminthes</taxon>
        <taxon>Cestoda</taxon>
        <taxon>Eucestoda</taxon>
        <taxon>Diphyllobothriidea</taxon>
        <taxon>Diphyllobothriidae</taxon>
        <taxon>Dibothriocephalus</taxon>
    </lineage>
</organism>
<dbReference type="OrthoDB" id="6273180at2759"/>